<name>A0A4Q7M5T3_9MICO</name>
<dbReference type="InterPro" id="IPR036388">
    <property type="entry name" value="WH-like_DNA-bd_sf"/>
</dbReference>
<organism evidence="2 3">
    <name type="scientific">Xylanimonas ulmi</name>
    <dbReference type="NCBI Taxonomy" id="228973"/>
    <lineage>
        <taxon>Bacteria</taxon>
        <taxon>Bacillati</taxon>
        <taxon>Actinomycetota</taxon>
        <taxon>Actinomycetes</taxon>
        <taxon>Micrococcales</taxon>
        <taxon>Promicromonosporaceae</taxon>
        <taxon>Xylanimonas</taxon>
    </lineage>
</organism>
<sequence>MSLLERRAQTGPAEVGPEAARSANADAEQAPGAAAADAFWALEGLRAREPAPGAVMIVGDVTLPDGAAAWQEGALAQDLIDDEWDRAADALAALGHPVRLRVLREVLRGHSTARQLAELDGLGTTGQVYHHLRQLTATGWLRARPGGRHEVPAERLVPLLTTVLGARR</sequence>
<dbReference type="InterPro" id="IPR011991">
    <property type="entry name" value="ArsR-like_HTH"/>
</dbReference>
<dbReference type="InterPro" id="IPR036390">
    <property type="entry name" value="WH_DNA-bd_sf"/>
</dbReference>
<reference evidence="2 3" key="1">
    <citation type="submission" date="2019-02" db="EMBL/GenBank/DDBJ databases">
        <title>Sequencing the genomes of 1000 actinobacteria strains.</title>
        <authorList>
            <person name="Klenk H.-P."/>
        </authorList>
    </citation>
    <scope>NUCLEOTIDE SEQUENCE [LARGE SCALE GENOMIC DNA]</scope>
    <source>
        <strain evidence="2 3">DSM 16932</strain>
    </source>
</reference>
<dbReference type="CDD" id="cd00090">
    <property type="entry name" value="HTH_ARSR"/>
    <property type="match status" value="1"/>
</dbReference>
<dbReference type="AlphaFoldDB" id="A0A4Q7M5T3"/>
<feature type="region of interest" description="Disordered" evidence="1">
    <location>
        <begin position="1"/>
        <end position="28"/>
    </location>
</feature>
<evidence type="ECO:0000313" key="3">
    <source>
        <dbReference type="Proteomes" id="UP000293852"/>
    </source>
</evidence>
<keyword evidence="3" id="KW-1185">Reference proteome</keyword>
<comment type="caution">
    <text evidence="2">The sequence shown here is derived from an EMBL/GenBank/DDBJ whole genome shotgun (WGS) entry which is preliminary data.</text>
</comment>
<proteinExistence type="predicted"/>
<dbReference type="SUPFAM" id="SSF46785">
    <property type="entry name" value="Winged helix' DNA-binding domain"/>
    <property type="match status" value="1"/>
</dbReference>
<evidence type="ECO:0000256" key="1">
    <source>
        <dbReference type="SAM" id="MobiDB-lite"/>
    </source>
</evidence>
<evidence type="ECO:0000313" key="2">
    <source>
        <dbReference type="EMBL" id="RZS61948.1"/>
    </source>
</evidence>
<dbReference type="Proteomes" id="UP000293852">
    <property type="component" value="Unassembled WGS sequence"/>
</dbReference>
<gene>
    <name evidence="2" type="ORF">EV386_2264</name>
</gene>
<protein>
    <submittedName>
        <fullName evidence="2">Helix-turn-helix protein</fullName>
    </submittedName>
</protein>
<dbReference type="EMBL" id="SGWX01000001">
    <property type="protein sequence ID" value="RZS61948.1"/>
    <property type="molecule type" value="Genomic_DNA"/>
</dbReference>
<dbReference type="Gene3D" id="1.10.10.10">
    <property type="entry name" value="Winged helix-like DNA-binding domain superfamily/Winged helix DNA-binding domain"/>
    <property type="match status" value="1"/>
</dbReference>
<accession>A0A4Q7M5T3</accession>